<keyword evidence="1" id="KW-0812">Transmembrane</keyword>
<dbReference type="HOGENOM" id="CLU_012397_2_1_0"/>
<dbReference type="SMART" id="SM00460">
    <property type="entry name" value="TGc"/>
    <property type="match status" value="1"/>
</dbReference>
<evidence type="ECO:0000256" key="1">
    <source>
        <dbReference type="SAM" id="Phobius"/>
    </source>
</evidence>
<reference evidence="3 4" key="1">
    <citation type="submission" date="2006-09" db="EMBL/GenBank/DDBJ databases">
        <authorList>
            <person name="Emerson D."/>
            <person name="Ferriera S."/>
            <person name="Johnson J."/>
            <person name="Kravitz S."/>
            <person name="Halpern A."/>
            <person name="Remington K."/>
            <person name="Beeson K."/>
            <person name="Tran B."/>
            <person name="Rogers Y.-H."/>
            <person name="Friedman R."/>
            <person name="Venter J.C."/>
        </authorList>
    </citation>
    <scope>NUCLEOTIDE SEQUENCE [LARGE SCALE GENOMIC DNA]</scope>
    <source>
        <strain evidence="3 4">PV-1</strain>
    </source>
</reference>
<dbReference type="Pfam" id="PF01841">
    <property type="entry name" value="Transglut_core"/>
    <property type="match status" value="1"/>
</dbReference>
<keyword evidence="1" id="KW-0472">Membrane</keyword>
<feature type="transmembrane region" description="Helical" evidence="1">
    <location>
        <begin position="169"/>
        <end position="189"/>
    </location>
</feature>
<dbReference type="SUPFAM" id="SSF54001">
    <property type="entry name" value="Cysteine proteinases"/>
    <property type="match status" value="1"/>
</dbReference>
<name>Q0EZW6_9PROT</name>
<dbReference type="InterPro" id="IPR021878">
    <property type="entry name" value="TgpA_N"/>
</dbReference>
<feature type="domain" description="Transglutaminase-like" evidence="2">
    <location>
        <begin position="411"/>
        <end position="481"/>
    </location>
</feature>
<dbReference type="InterPro" id="IPR052901">
    <property type="entry name" value="Bact_TGase-like"/>
</dbReference>
<protein>
    <recommendedName>
        <fullName evidence="2">Transglutaminase-like domain-containing protein</fullName>
    </recommendedName>
</protein>
<dbReference type="EMBL" id="AATS01000005">
    <property type="protein sequence ID" value="EAU54918.1"/>
    <property type="molecule type" value="Genomic_DNA"/>
</dbReference>
<accession>Q0EZW6</accession>
<keyword evidence="4" id="KW-1185">Reference proteome</keyword>
<feature type="transmembrane region" description="Helical" evidence="1">
    <location>
        <begin position="86"/>
        <end position="105"/>
    </location>
</feature>
<sequence length="636" mass="71915">MARGVTELRELRVERLTLAVLLCGVVSLALSDFVNPLYWSLPVCAALLRLWRGPSLALTEMQASLVGWAGFIWVVVEVLLGRALVIAFTDFMLILAFAVVVEAATARNHLHRMLVGLFLLLAAAVLTDTMFYALPLLAMAWFLWRASACLYGLGWPGGDLPAAPARQDIPAVLLVVALAVALFVAMPRFEFHSLMSPMQPRMETSGFSDSVQLGDFARKLDTRVVMRIEAAGHSLHTQKQFRRLIANRYWRGATLSQFTGKGWQKGGGIRFRQQAGDIKLSAGDGISVAVYREASDHGYILWPDGLLELKDLPESVRVDDTGAITFVRAPQRRLRLLMDIGKSHTRSLPMRPPRRLESDTSHIPVQLKQWVQRVGGTGAAADRLARIAAELKSWRYDLNATVDSAHPLLSFLQNKRGHCELYATTLALAARELGLPSRVINGYYRGEWNDAGGFLLLRQLHAHSWAEVWLDGQWQRMDATPSARWQLSYLRFPAADQLWEMAKLSWYRYVLEFSAVDRLGLVDQLWQWLKRLVPWLLGGTLAVSLIWICYRGALKRLQLALLEHGRLWPLLDRWLKQRGVCRLPHQPLRTLPVPDGISPERWSQFVHQWEMQAYGAGASWRRRDLKRHLGALLQRG</sequence>
<dbReference type="PANTHER" id="PTHR42736:SF1">
    <property type="entry name" value="PROTEIN-GLUTAMINE GAMMA-GLUTAMYLTRANSFERASE"/>
    <property type="match status" value="1"/>
</dbReference>
<dbReference type="InterPro" id="IPR002931">
    <property type="entry name" value="Transglutaminase-like"/>
</dbReference>
<organism evidence="3 4">
    <name type="scientific">Mariprofundus ferrooxydans PV-1</name>
    <dbReference type="NCBI Taxonomy" id="314345"/>
    <lineage>
        <taxon>Bacteria</taxon>
        <taxon>Pseudomonadati</taxon>
        <taxon>Pseudomonadota</taxon>
        <taxon>Candidatius Mariprofundia</taxon>
        <taxon>Mariprofundales</taxon>
        <taxon>Mariprofundaceae</taxon>
        <taxon>Mariprofundus</taxon>
    </lineage>
</organism>
<evidence type="ECO:0000259" key="2">
    <source>
        <dbReference type="SMART" id="SM00460"/>
    </source>
</evidence>
<dbReference type="Gene3D" id="3.10.620.30">
    <property type="match status" value="1"/>
</dbReference>
<dbReference type="InParanoid" id="Q0EZW6"/>
<dbReference type="OrthoDB" id="5287387at2"/>
<dbReference type="InterPro" id="IPR038765">
    <property type="entry name" value="Papain-like_cys_pep_sf"/>
</dbReference>
<feature type="transmembrane region" description="Helical" evidence="1">
    <location>
        <begin position="12"/>
        <end position="30"/>
    </location>
</feature>
<dbReference type="RefSeq" id="WP_009849419.1">
    <property type="nucleotide sequence ID" value="NZ_DS022294.1"/>
</dbReference>
<keyword evidence="1" id="KW-1133">Transmembrane helix</keyword>
<dbReference type="AlphaFoldDB" id="Q0EZW6"/>
<gene>
    <name evidence="3" type="ORF">SPV1_09493</name>
</gene>
<feature type="transmembrane region" description="Helical" evidence="1">
    <location>
        <begin position="532"/>
        <end position="550"/>
    </location>
</feature>
<dbReference type="STRING" id="314344.AL013_11195"/>
<dbReference type="eggNOG" id="COG1305">
    <property type="taxonomic scope" value="Bacteria"/>
</dbReference>
<comment type="caution">
    <text evidence="3">The sequence shown here is derived from an EMBL/GenBank/DDBJ whole genome shotgun (WGS) entry which is preliminary data.</text>
</comment>
<evidence type="ECO:0000313" key="4">
    <source>
        <dbReference type="Proteomes" id="UP000005297"/>
    </source>
</evidence>
<dbReference type="Proteomes" id="UP000005297">
    <property type="component" value="Unassembled WGS sequence"/>
</dbReference>
<dbReference type="Pfam" id="PF11992">
    <property type="entry name" value="TgpA_N"/>
    <property type="match status" value="1"/>
</dbReference>
<evidence type="ECO:0000313" key="3">
    <source>
        <dbReference type="EMBL" id="EAU54918.1"/>
    </source>
</evidence>
<feature type="transmembrane region" description="Helical" evidence="1">
    <location>
        <begin position="117"/>
        <end position="144"/>
    </location>
</feature>
<proteinExistence type="predicted"/>
<dbReference type="PANTHER" id="PTHR42736">
    <property type="entry name" value="PROTEIN-GLUTAMINE GAMMA-GLUTAMYLTRANSFERASE"/>
    <property type="match status" value="1"/>
</dbReference>